<feature type="transmembrane region" description="Helical" evidence="1">
    <location>
        <begin position="15"/>
        <end position="36"/>
    </location>
</feature>
<accession>A0A1I1MEW4</accession>
<reference evidence="2 3" key="1">
    <citation type="submission" date="2016-10" db="EMBL/GenBank/DDBJ databases">
        <authorList>
            <person name="de Groot N.N."/>
        </authorList>
    </citation>
    <scope>NUCLEOTIDE SEQUENCE [LARGE SCALE GENOMIC DNA]</scope>
    <source>
        <strain evidence="2 3">CGMCC 4.5739</strain>
    </source>
</reference>
<evidence type="ECO:0000256" key="1">
    <source>
        <dbReference type="SAM" id="Phobius"/>
    </source>
</evidence>
<keyword evidence="1" id="KW-0812">Transmembrane</keyword>
<dbReference type="Proteomes" id="UP000199207">
    <property type="component" value="Unassembled WGS sequence"/>
</dbReference>
<feature type="transmembrane region" description="Helical" evidence="1">
    <location>
        <begin position="85"/>
        <end position="104"/>
    </location>
</feature>
<dbReference type="EMBL" id="FOLM01000006">
    <property type="protein sequence ID" value="SFC83919.1"/>
    <property type="molecule type" value="Genomic_DNA"/>
</dbReference>
<evidence type="ECO:0000313" key="3">
    <source>
        <dbReference type="Proteomes" id="UP000199207"/>
    </source>
</evidence>
<protein>
    <submittedName>
        <fullName evidence="2">Uncharacterized protein</fullName>
    </submittedName>
</protein>
<keyword evidence="3" id="KW-1185">Reference proteome</keyword>
<dbReference type="RefSeq" id="WP_093839088.1">
    <property type="nucleotide sequence ID" value="NZ_FOLM01000006.1"/>
</dbReference>
<dbReference type="AlphaFoldDB" id="A0A1I1MEW4"/>
<name>A0A1I1MEW4_9ACTN</name>
<organism evidence="2 3">
    <name type="scientific">Streptomyces aidingensis</name>
    <dbReference type="NCBI Taxonomy" id="910347"/>
    <lineage>
        <taxon>Bacteria</taxon>
        <taxon>Bacillati</taxon>
        <taxon>Actinomycetota</taxon>
        <taxon>Actinomycetes</taxon>
        <taxon>Kitasatosporales</taxon>
        <taxon>Streptomycetaceae</taxon>
        <taxon>Streptomyces</taxon>
    </lineage>
</organism>
<feature type="transmembrane region" description="Helical" evidence="1">
    <location>
        <begin position="48"/>
        <end position="73"/>
    </location>
</feature>
<sequence>MPADRWRKDRTAARVLRLLLGAAGLVLMGTGLRLLAVETTPGDPQRVAVWLGGVVLVHDLLLVPLVLAAGLVLGGLLGGGPGRGVLRAGLVTAGSVTLVAAPALLRPGAVNNPTALPLDYPRNWALVTGAVLLAAVAAGVWRRLRAAARRGRPAAPPPP</sequence>
<keyword evidence="1" id="KW-1133">Transmembrane helix</keyword>
<proteinExistence type="predicted"/>
<dbReference type="STRING" id="910347.SAMN05421773_106226"/>
<keyword evidence="1" id="KW-0472">Membrane</keyword>
<evidence type="ECO:0000313" key="2">
    <source>
        <dbReference type="EMBL" id="SFC83919.1"/>
    </source>
</evidence>
<feature type="transmembrane region" description="Helical" evidence="1">
    <location>
        <begin position="124"/>
        <end position="141"/>
    </location>
</feature>
<dbReference type="OrthoDB" id="4559029at2"/>
<gene>
    <name evidence="2" type="ORF">SAMN05421773_106226</name>
</gene>